<gene>
    <name evidence="1" type="ORF">ACFSF0_00545</name>
</gene>
<protein>
    <submittedName>
        <fullName evidence="1">Phage head closure protein</fullName>
    </submittedName>
</protein>
<dbReference type="InterPro" id="IPR038666">
    <property type="entry name" value="SSP1_head-tail_sf"/>
</dbReference>
<evidence type="ECO:0000313" key="2">
    <source>
        <dbReference type="Proteomes" id="UP001597304"/>
    </source>
</evidence>
<reference evidence="2" key="1">
    <citation type="journal article" date="2019" name="Int. J. Syst. Evol. Microbiol.">
        <title>The Global Catalogue of Microorganisms (GCM) 10K type strain sequencing project: providing services to taxonomists for standard genome sequencing and annotation.</title>
        <authorList>
            <consortium name="The Broad Institute Genomics Platform"/>
            <consortium name="The Broad Institute Genome Sequencing Center for Infectious Disease"/>
            <person name="Wu L."/>
            <person name="Ma J."/>
        </authorList>
    </citation>
    <scope>NUCLEOTIDE SEQUENCE [LARGE SCALE GENOMIC DNA]</scope>
    <source>
        <strain evidence="2">LMG 29247</strain>
    </source>
</reference>
<dbReference type="NCBIfam" id="TIGR01563">
    <property type="entry name" value="gp16_SPP1"/>
    <property type="match status" value="1"/>
</dbReference>
<dbReference type="RefSeq" id="WP_147914168.1">
    <property type="nucleotide sequence ID" value="NZ_JBHUEJ010000002.1"/>
</dbReference>
<organism evidence="1 2">
    <name type="scientific">Ottowia flava</name>
    <dbReference type="NCBI Taxonomy" id="2675430"/>
    <lineage>
        <taxon>Bacteria</taxon>
        <taxon>Pseudomonadati</taxon>
        <taxon>Pseudomonadota</taxon>
        <taxon>Betaproteobacteria</taxon>
        <taxon>Burkholderiales</taxon>
        <taxon>Comamonadaceae</taxon>
        <taxon>Ottowia</taxon>
    </lineage>
</organism>
<name>A0ABW4KPB4_9BURK</name>
<comment type="caution">
    <text evidence="1">The sequence shown here is derived from an EMBL/GenBank/DDBJ whole genome shotgun (WGS) entry which is preliminary data.</text>
</comment>
<proteinExistence type="predicted"/>
<dbReference type="Proteomes" id="UP001597304">
    <property type="component" value="Unassembled WGS sequence"/>
</dbReference>
<dbReference type="Gene3D" id="2.40.10.270">
    <property type="entry name" value="Bacteriophage SPP1 head-tail adaptor protein"/>
    <property type="match status" value="1"/>
</dbReference>
<sequence length="112" mass="12020">MRIGQLDVRLTFQHPSGALDELGQPIPGGLQDVATVWAAVRPMGSNERVAAAQAQSGQTHVVTTRWSAALAAATGAWSVRLGARTFDVIGLPRCPDEGRQWLVFDCAERVPQ</sequence>
<evidence type="ECO:0000313" key="1">
    <source>
        <dbReference type="EMBL" id="MFD1709086.1"/>
    </source>
</evidence>
<dbReference type="InterPro" id="IPR008767">
    <property type="entry name" value="Phage_SPP1_head-tail_adaptor"/>
</dbReference>
<keyword evidence="2" id="KW-1185">Reference proteome</keyword>
<accession>A0ABW4KPB4</accession>
<dbReference type="Pfam" id="PF05521">
    <property type="entry name" value="Phage_HCP"/>
    <property type="match status" value="1"/>
</dbReference>
<dbReference type="EMBL" id="JBHUEJ010000002">
    <property type="protein sequence ID" value="MFD1709086.1"/>
    <property type="molecule type" value="Genomic_DNA"/>
</dbReference>